<dbReference type="GO" id="GO:0043161">
    <property type="term" value="P:proteasome-mediated ubiquitin-dependent protein catabolic process"/>
    <property type="evidence" value="ECO:0007669"/>
    <property type="project" value="TreeGrafter"/>
</dbReference>
<dbReference type="GO" id="GO:0000502">
    <property type="term" value="C:proteasome complex"/>
    <property type="evidence" value="ECO:0007669"/>
    <property type="project" value="UniProtKB-KW"/>
</dbReference>
<dbReference type="InterPro" id="IPR000717">
    <property type="entry name" value="PCI_dom"/>
</dbReference>
<evidence type="ECO:0000256" key="5">
    <source>
        <dbReference type="SAM" id="MobiDB-lite"/>
    </source>
</evidence>
<feature type="region of interest" description="Disordered" evidence="5">
    <location>
        <begin position="550"/>
        <end position="589"/>
    </location>
</feature>
<reference evidence="8" key="1">
    <citation type="journal article" date="2016" name="Nat. Commun.">
        <title>The Gonium pectorale genome demonstrates co-option of cell cycle regulation during the evolution of multicellularity.</title>
        <authorList>
            <person name="Hanschen E.R."/>
            <person name="Marriage T.N."/>
            <person name="Ferris P.J."/>
            <person name="Hamaji T."/>
            <person name="Toyoda A."/>
            <person name="Fujiyama A."/>
            <person name="Neme R."/>
            <person name="Noguchi H."/>
            <person name="Minakuchi Y."/>
            <person name="Suzuki M."/>
            <person name="Kawai-Toyooka H."/>
            <person name="Smith D.R."/>
            <person name="Sparks H."/>
            <person name="Anderson J."/>
            <person name="Bakaric R."/>
            <person name="Luria V."/>
            <person name="Karger A."/>
            <person name="Kirschner M.W."/>
            <person name="Durand P.M."/>
            <person name="Michod R.E."/>
            <person name="Nozaki H."/>
            <person name="Olson B.J."/>
        </authorList>
    </citation>
    <scope>NUCLEOTIDE SEQUENCE [LARGE SCALE GENOMIC DNA]</scope>
    <source>
        <strain evidence="8">NIES-2863</strain>
    </source>
</reference>
<accession>A0A150GBV5</accession>
<dbReference type="InterPro" id="IPR045135">
    <property type="entry name" value="Rpn7_N"/>
</dbReference>
<comment type="caution">
    <text evidence="7">The sequence shown here is derived from an EMBL/GenBank/DDBJ whole genome shotgun (WGS) entry which is preliminary data.</text>
</comment>
<protein>
    <recommendedName>
        <fullName evidence="4">26S proteasome regulatory subunit RPN7</fullName>
    </recommendedName>
</protein>
<feature type="region of interest" description="Disordered" evidence="5">
    <location>
        <begin position="1373"/>
        <end position="1398"/>
    </location>
</feature>
<evidence type="ECO:0000256" key="1">
    <source>
        <dbReference type="ARBA" id="ARBA00002187"/>
    </source>
</evidence>
<proteinExistence type="inferred from homology"/>
<dbReference type="Pfam" id="PF10602">
    <property type="entry name" value="RPN7"/>
    <property type="match status" value="1"/>
</dbReference>
<dbReference type="InterPro" id="IPR036390">
    <property type="entry name" value="WH_DNA-bd_sf"/>
</dbReference>
<evidence type="ECO:0000313" key="7">
    <source>
        <dbReference type="EMBL" id="KXZ47312.1"/>
    </source>
</evidence>
<feature type="region of interest" description="Disordered" evidence="5">
    <location>
        <begin position="389"/>
        <end position="437"/>
    </location>
</feature>
<dbReference type="InterPro" id="IPR049549">
    <property type="entry name" value="RPN7_PSMD6_C"/>
</dbReference>
<feature type="compositionally biased region" description="Low complexity" evidence="5">
    <location>
        <begin position="1194"/>
        <end position="1209"/>
    </location>
</feature>
<dbReference type="Gene3D" id="1.25.40.570">
    <property type="match status" value="1"/>
</dbReference>
<evidence type="ECO:0000256" key="2">
    <source>
        <dbReference type="ARBA" id="ARBA00005717"/>
    </source>
</evidence>
<feature type="compositionally biased region" description="Basic and acidic residues" evidence="5">
    <location>
        <begin position="333"/>
        <end position="351"/>
    </location>
</feature>
<dbReference type="OrthoDB" id="1452at2759"/>
<dbReference type="Pfam" id="PF01399">
    <property type="entry name" value="PCI"/>
    <property type="match status" value="1"/>
</dbReference>
<sequence length="1825" mass="187344">MPRLGLPAVGGDAGGVDAGGASRLVEQDAELRRFFEELSLAGPRLAAGEALAALETCAVVRALPPRETYEALLRTVRRGAAAALTAAAAATGAASRVPVAAGSLAVAHAARGGGEATGAAEVVTALAAALPPTRLVAVLYGLTRLGQQLSQPLWRELLAYLQPSLGFHAAPDRDRSFRRPPPHLRRAAVQLPLSLYDLVDLATAMAAAGCNPSTPFLAAHAAAVMGWARHLTGRQAARLLWAYASLDFRPSATVQGALAATLAAQAAEVQADDLARAAQALLLLAAVQAAALGLGDARGPGGAGSIIGAGVGVVGGGSLGEAEVDLPISSNARDGRGAAHARGGDGADDGRAGPNTAAAAAGASYGPLPYLLDAAATCMQVHQRACEVERAGLRTPPPEPASPRKRKRRRKDGGDGGDEAVRHGALGGPPAGQPAAELLPLDDPWAWMPNIALLGGGGGGGMAGWTPPPSAAAAAAAGAAAAVVSAAAAPPPPAPPSVKVDADERLRTLRAQEELLAWLDAAALSGGGPTAPRGVHGAIGLVRLLAGPSQRRPATVMDGQQQQQQQQQADGCASPGQEELWQRSASAAPGSFKWPPRLRVREAAVVRAARAALAGPDGAPLRASLLSSLPAMAGAPSPAAVRYALWGLRLLPPARADGAWLAALLRAGRGGSRQLRDQWGNGPLALSPGDLARTCWALAKLRLPLPRGLAEQLYQRLTAVAAAQVDAAAADEAATAGAPSEGSKGQETGSGTAGDSAPAARPSYTRPQALGPKEATQALFAATRLLPRGLDGSGGGGGGAAGSGLSPLLRLALAADPARLDVYCVAEGLGDPEQQRKRKQALADAVAGGGCVTAGTGGAGAGAGTNWGSDPWVIAALDRAAELFEVSAARGLGDRPAPAWCVLEVLQAASFLGAPLEPRLAAAAAALLGLHLPSMPAGQLADLVSCYAAVPGAVPAELARGALRQLVSLEAGVHGEARAGADVALEARTAAQADALQPDELARVVMSAAQALHHPEASSAQRLQRSHVRLQHDQELVEAVAALACSPADPRVAAMTPDQLSMLLQGLAAAGAAPGAAWLRLVCGLMQQRMAEASSIGLLRATEALAAMEFWPGPAWEPSCLQEAARLDKAHRMPRGTMQRLRAALARLSAVGAAASARRRRDAAAAAAESVAARTTDTQLAAPDSGSRPLRTVAPTGPAAASSSAQAAPCREATQGTAFEPPRDVGARVPAAEGTGVGGAAAAGHILASRDATSAPREAEAGHAPSSHAAGAPCSTAPCGNAPSLGSAVLGALATAGSAVDVDVGAADDEGADSDAPGMSLPELLQSEAQRALHGLNRLRRVFVTASYAALHTVSAAQVADALAAATPSAGLEGARRAAPPEESLDVADAPPGAEAPAGAAAAGAAPAVWFSEVATAVPRPAVPAPRPSEALPRLLLVYRLAEARIDSMMALVLKVFLIKTKDVPNVDRDALQQEVLAAVYKDSLAPLYQYLCSELGWPVDSAKLAEMQAVNAAKMKEFEEKQKDAEENLGETEVRDVMLARAEYLGSIGDREAATQAFDAVEKKTASGGNKVDLLFSQIRLSILYSDWRKVKALVARAQTLCDEGGDWERKNKLKVYQGVLALYTRQFTAAADLLLDSTATFTASELFPYARLIFYAVVAALPSLSRTELKKRVVDSPEVLSVIHGLPGVQTLLEALYHCKYRLFFGSFLEVVGEMRRDAYLHHHVRHYSRELRAVAYTQFLESYKSVTLESMASAFDVSPSFLDGELVDFIVAGRLHAKIDKVAGVIETNRPDAKNALYADTLKKGDLLLSRVQKLSRVIDME</sequence>
<dbReference type="Pfam" id="PF21154">
    <property type="entry name" value="RPN7_PSMD6_C"/>
    <property type="match status" value="1"/>
</dbReference>
<dbReference type="SUPFAM" id="SSF46785">
    <property type="entry name" value="Winged helix' DNA-binding domain"/>
    <property type="match status" value="1"/>
</dbReference>
<dbReference type="PANTHER" id="PTHR14145">
    <property type="entry name" value="26S PROTESOME SUBUNIT 6"/>
    <property type="match status" value="1"/>
</dbReference>
<dbReference type="PROSITE" id="PS50250">
    <property type="entry name" value="PCI"/>
    <property type="match status" value="1"/>
</dbReference>
<dbReference type="PANTHER" id="PTHR14145:SF1">
    <property type="entry name" value="26S PROTEASOME NON-ATPASE REGULATORY SUBUNIT 6"/>
    <property type="match status" value="1"/>
</dbReference>
<feature type="region of interest" description="Disordered" evidence="5">
    <location>
        <begin position="1168"/>
        <end position="1232"/>
    </location>
</feature>
<evidence type="ECO:0000256" key="4">
    <source>
        <dbReference type="ARBA" id="ARBA00075096"/>
    </source>
</evidence>
<evidence type="ECO:0000259" key="6">
    <source>
        <dbReference type="PROSITE" id="PS50250"/>
    </source>
</evidence>
<evidence type="ECO:0000256" key="3">
    <source>
        <dbReference type="ARBA" id="ARBA00022942"/>
    </source>
</evidence>
<feature type="region of interest" description="Disordered" evidence="5">
    <location>
        <begin position="733"/>
        <end position="771"/>
    </location>
</feature>
<comment type="similarity">
    <text evidence="2">Belongs to the proteasome subunit S10 family.</text>
</comment>
<dbReference type="EMBL" id="LSYV01000037">
    <property type="protein sequence ID" value="KXZ47312.1"/>
    <property type="molecule type" value="Genomic_DNA"/>
</dbReference>
<name>A0A150GBV5_GONPE</name>
<organism evidence="7 8">
    <name type="scientific">Gonium pectorale</name>
    <name type="common">Green alga</name>
    <dbReference type="NCBI Taxonomy" id="33097"/>
    <lineage>
        <taxon>Eukaryota</taxon>
        <taxon>Viridiplantae</taxon>
        <taxon>Chlorophyta</taxon>
        <taxon>core chlorophytes</taxon>
        <taxon>Chlorophyceae</taxon>
        <taxon>CS clade</taxon>
        <taxon>Chlamydomonadales</taxon>
        <taxon>Volvocaceae</taxon>
        <taxon>Gonium</taxon>
    </lineage>
</organism>
<gene>
    <name evidence="7" type="ORF">GPECTOR_36g37</name>
</gene>
<evidence type="ECO:0000313" key="8">
    <source>
        <dbReference type="Proteomes" id="UP000075714"/>
    </source>
</evidence>
<keyword evidence="3" id="KW-0647">Proteasome</keyword>
<feature type="domain" description="PCI" evidence="6">
    <location>
        <begin position="1613"/>
        <end position="1796"/>
    </location>
</feature>
<comment type="function">
    <text evidence="1">Acts as a regulatory subunit of the 26S proteasome which is involved in the ATP-dependent degradation of ubiquitinated proteins.</text>
</comment>
<dbReference type="SMART" id="SM00088">
    <property type="entry name" value="PINT"/>
    <property type="match status" value="1"/>
</dbReference>
<dbReference type="InterPro" id="IPR019585">
    <property type="entry name" value="Rpn7/CSN1"/>
</dbReference>
<feature type="region of interest" description="Disordered" evidence="5">
    <location>
        <begin position="1251"/>
        <end position="1274"/>
    </location>
</feature>
<feature type="region of interest" description="Disordered" evidence="5">
    <location>
        <begin position="328"/>
        <end position="357"/>
    </location>
</feature>
<dbReference type="STRING" id="33097.A0A150GBV5"/>
<keyword evidence="8" id="KW-1185">Reference proteome</keyword>
<dbReference type="Proteomes" id="UP000075714">
    <property type="component" value="Unassembled WGS sequence"/>
</dbReference>
<dbReference type="FunFam" id="1.25.40.570:FF:000005">
    <property type="entry name" value="26S proteasome regulatory subunit N7"/>
    <property type="match status" value="1"/>
</dbReference>
<feature type="compositionally biased region" description="Low complexity" evidence="5">
    <location>
        <begin position="1262"/>
        <end position="1273"/>
    </location>
</feature>
<feature type="compositionally biased region" description="Low complexity" evidence="5">
    <location>
        <begin position="1388"/>
        <end position="1398"/>
    </location>
</feature>